<evidence type="ECO:0000313" key="1">
    <source>
        <dbReference type="Proteomes" id="UP000887579"/>
    </source>
</evidence>
<protein>
    <submittedName>
        <fullName evidence="2">MH2 domain-containing protein</fullName>
    </submittedName>
</protein>
<dbReference type="WBParaSite" id="ES5_v2.g17520.t1">
    <property type="protein sequence ID" value="ES5_v2.g17520.t1"/>
    <property type="gene ID" value="ES5_v2.g17520"/>
</dbReference>
<reference evidence="2" key="1">
    <citation type="submission" date="2022-11" db="UniProtKB">
        <authorList>
            <consortium name="WormBaseParasite"/>
        </authorList>
    </citation>
    <scope>IDENTIFICATION</scope>
</reference>
<dbReference type="Proteomes" id="UP000887579">
    <property type="component" value="Unplaced"/>
</dbReference>
<proteinExistence type="predicted"/>
<accession>A0AC34FJP3</accession>
<evidence type="ECO:0000313" key="2">
    <source>
        <dbReference type="WBParaSite" id="ES5_v2.g17520.t1"/>
    </source>
</evidence>
<name>A0AC34FJP3_9BILA</name>
<organism evidence="1 2">
    <name type="scientific">Panagrolaimus sp. ES5</name>
    <dbReference type="NCBI Taxonomy" id="591445"/>
    <lineage>
        <taxon>Eukaryota</taxon>
        <taxon>Metazoa</taxon>
        <taxon>Ecdysozoa</taxon>
        <taxon>Nematoda</taxon>
        <taxon>Chromadorea</taxon>
        <taxon>Rhabditida</taxon>
        <taxon>Tylenchina</taxon>
        <taxon>Panagrolaimomorpha</taxon>
        <taxon>Panagrolaimoidea</taxon>
        <taxon>Panagrolaimidae</taxon>
        <taxon>Panagrolaimus</taxon>
    </lineage>
</organism>
<sequence length="371" mass="42036">MPPPNNNGAISRSALIERLMKENVLDENSSELVPLELEGFLPRRRSWNDFSMFLQDNLAEVEQKLSQIETQIWGKLIVMERNFRTAKAYLRNSTIIIDGGADEFDGIRIGLSQFHNERRDPRTEMELKFFGKGIKIQLDSSGNLWMKRNSDRRISVKTRQRRDPIILGDEYRKIFDLRIFKESIIASLNVSNGLKGLKNSSNNNKRLKESAIIFLRFGDIPSSSSSNPPNNTKPDYLEAPLWCCLIHLIAMDMIGVIISEFHNNDAITAAGAAASPQNSLQSFESHSCSTSTEESSAASSSSYLPSNNNNGNGNVINNNRQQNNNKTGVARRIFQQRKPNHYQSPFAFEEAFNKAPTKTPKVLYFFLQQLQ</sequence>